<protein>
    <recommendedName>
        <fullName evidence="3">HNH nuclease domain-containing protein</fullName>
    </recommendedName>
</protein>
<dbReference type="EMBL" id="ML170177">
    <property type="protein sequence ID" value="TDL22066.1"/>
    <property type="molecule type" value="Genomic_DNA"/>
</dbReference>
<name>A0A4Y7Q437_9AGAM</name>
<keyword evidence="2" id="KW-1185">Reference proteome</keyword>
<sequence>MTALPHQIPARLQQLNQSPHIASAYNICLNLEASLQADEDNGRNVSRQMIYCRILGYLIHYVPSDHGLENLLEEISSCNGDHPRLLSLGEMYFDCYIREFRASKGRTPTASNHSSRPSFNLIQDMVGDMLVATPQTHAQAEANALIRDGFRCVVTGTYNFDLVRSNRELQELVRSEGSRSGSTECAYIFAEPTNTDTARGSDDRDGTASMWAVIAHFGHAELRDELNGSKIHRLENVITFDSHFHYFFNHLYIWFVATDEINKYKLEGVRGISLCHYPEYVTFTTRDPAKLPVPSPTYLAIHATCAKVANLSGAADYIDKLDQDMEDIMTLDPDSASAETLEHALSQVLVS</sequence>
<dbReference type="OrthoDB" id="2104739at2759"/>
<proteinExistence type="predicted"/>
<dbReference type="Proteomes" id="UP000294933">
    <property type="component" value="Unassembled WGS sequence"/>
</dbReference>
<evidence type="ECO:0000313" key="2">
    <source>
        <dbReference type="Proteomes" id="UP000294933"/>
    </source>
</evidence>
<dbReference type="VEuPathDB" id="FungiDB:BD410DRAFT_789150"/>
<dbReference type="STRING" id="50990.A0A4Y7Q437"/>
<evidence type="ECO:0000313" key="1">
    <source>
        <dbReference type="EMBL" id="TDL22066.1"/>
    </source>
</evidence>
<accession>A0A4Y7Q437</accession>
<gene>
    <name evidence="1" type="ORF">BD410DRAFT_789150</name>
</gene>
<evidence type="ECO:0008006" key="3">
    <source>
        <dbReference type="Google" id="ProtNLM"/>
    </source>
</evidence>
<reference evidence="1 2" key="1">
    <citation type="submission" date="2018-06" db="EMBL/GenBank/DDBJ databases">
        <title>A transcriptomic atlas of mushroom development highlights an independent origin of complex multicellularity.</title>
        <authorList>
            <consortium name="DOE Joint Genome Institute"/>
            <person name="Krizsan K."/>
            <person name="Almasi E."/>
            <person name="Merenyi Z."/>
            <person name="Sahu N."/>
            <person name="Viragh M."/>
            <person name="Koszo T."/>
            <person name="Mondo S."/>
            <person name="Kiss B."/>
            <person name="Balint B."/>
            <person name="Kues U."/>
            <person name="Barry K."/>
            <person name="Hegedus J.C."/>
            <person name="Henrissat B."/>
            <person name="Johnson J."/>
            <person name="Lipzen A."/>
            <person name="Ohm R."/>
            <person name="Nagy I."/>
            <person name="Pangilinan J."/>
            <person name="Yan J."/>
            <person name="Xiong Y."/>
            <person name="Grigoriev I.V."/>
            <person name="Hibbett D.S."/>
            <person name="Nagy L.G."/>
        </authorList>
    </citation>
    <scope>NUCLEOTIDE SEQUENCE [LARGE SCALE GENOMIC DNA]</scope>
    <source>
        <strain evidence="1 2">SZMC22713</strain>
    </source>
</reference>
<dbReference type="AlphaFoldDB" id="A0A4Y7Q437"/>
<organism evidence="1 2">
    <name type="scientific">Rickenella mellea</name>
    <dbReference type="NCBI Taxonomy" id="50990"/>
    <lineage>
        <taxon>Eukaryota</taxon>
        <taxon>Fungi</taxon>
        <taxon>Dikarya</taxon>
        <taxon>Basidiomycota</taxon>
        <taxon>Agaricomycotina</taxon>
        <taxon>Agaricomycetes</taxon>
        <taxon>Hymenochaetales</taxon>
        <taxon>Rickenellaceae</taxon>
        <taxon>Rickenella</taxon>
    </lineage>
</organism>